<dbReference type="Pfam" id="PF00172">
    <property type="entry name" value="Zn_clus"/>
    <property type="match status" value="1"/>
</dbReference>
<dbReference type="GO" id="GO:0008270">
    <property type="term" value="F:zinc ion binding"/>
    <property type="evidence" value="ECO:0007669"/>
    <property type="project" value="InterPro"/>
</dbReference>
<dbReference type="OrthoDB" id="5362512at2759"/>
<dbReference type="CDD" id="cd00067">
    <property type="entry name" value="GAL4"/>
    <property type="match status" value="1"/>
</dbReference>
<dbReference type="EMBL" id="JAAQRI010000138">
    <property type="protein sequence ID" value="KAF5633854.1"/>
    <property type="molecule type" value="Genomic_DNA"/>
</dbReference>
<proteinExistence type="predicted"/>
<dbReference type="PANTHER" id="PTHR33112:SF15">
    <property type="entry name" value="HETEROKARYON INCOMPATIBILITY DOMAIN-CONTAINING PROTEIN"/>
    <property type="match status" value="1"/>
</dbReference>
<feature type="domain" description="Heterokaryon incompatibility" evidence="3">
    <location>
        <begin position="523"/>
        <end position="682"/>
    </location>
</feature>
<evidence type="ECO:0000313" key="5">
    <source>
        <dbReference type="Proteomes" id="UP000530670"/>
    </source>
</evidence>
<dbReference type="GO" id="GO:0000981">
    <property type="term" value="F:DNA-binding transcription factor activity, RNA polymerase II-specific"/>
    <property type="evidence" value="ECO:0007669"/>
    <property type="project" value="InterPro"/>
</dbReference>
<keyword evidence="1" id="KW-0539">Nucleus</keyword>
<dbReference type="GeneID" id="59305948"/>
<dbReference type="RefSeq" id="XP_037205952.1">
    <property type="nucleotide sequence ID" value="XM_037353678.1"/>
</dbReference>
<dbReference type="Pfam" id="PF06985">
    <property type="entry name" value="HET"/>
    <property type="match status" value="1"/>
</dbReference>
<protein>
    <submittedName>
        <fullName evidence="4">Flavin-containing protein</fullName>
    </submittedName>
</protein>
<gene>
    <name evidence="4" type="ORF">FTJAE_7006</name>
</gene>
<dbReference type="InterPro" id="IPR001138">
    <property type="entry name" value="Zn2Cys6_DnaBD"/>
</dbReference>
<evidence type="ECO:0000313" key="4">
    <source>
        <dbReference type="EMBL" id="KAF5633854.1"/>
    </source>
</evidence>
<dbReference type="InterPro" id="IPR036864">
    <property type="entry name" value="Zn2-C6_fun-type_DNA-bd_sf"/>
</dbReference>
<organism evidence="4 5">
    <name type="scientific">Fusarium tjaetaba</name>
    <dbReference type="NCBI Taxonomy" id="1567544"/>
    <lineage>
        <taxon>Eukaryota</taxon>
        <taxon>Fungi</taxon>
        <taxon>Dikarya</taxon>
        <taxon>Ascomycota</taxon>
        <taxon>Pezizomycotina</taxon>
        <taxon>Sordariomycetes</taxon>
        <taxon>Hypocreomycetidae</taxon>
        <taxon>Hypocreales</taxon>
        <taxon>Nectriaceae</taxon>
        <taxon>Fusarium</taxon>
        <taxon>Fusarium fujikuroi species complex</taxon>
    </lineage>
</organism>
<evidence type="ECO:0000259" key="2">
    <source>
        <dbReference type="Pfam" id="PF00172"/>
    </source>
</evidence>
<dbReference type="InterPro" id="IPR010730">
    <property type="entry name" value="HET"/>
</dbReference>
<keyword evidence="5" id="KW-1185">Reference proteome</keyword>
<dbReference type="SUPFAM" id="SSF57701">
    <property type="entry name" value="Zn2/Cys6 DNA-binding domain"/>
    <property type="match status" value="1"/>
</dbReference>
<comment type="caution">
    <text evidence="4">The sequence shown here is derived from an EMBL/GenBank/DDBJ whole genome shotgun (WGS) entry which is preliminary data.</text>
</comment>
<evidence type="ECO:0000256" key="1">
    <source>
        <dbReference type="ARBA" id="ARBA00023242"/>
    </source>
</evidence>
<sequence length="1362" mass="155480">MLTDAETTDRDNLADHLDRLDIEDEVCLESQLIRSNTEESMDNDDESDDVGRISYYTGCHIYLARREVVLETDEPGIENSQSVFLAHGDNEILQLDKLPSMVNEYDLIREHAIEIIRATEPMTAERSIRFGYLSDQAIDLSELQERCYKAVQAAFMAAASACEDPADHEEDTGLDVQNLNSKETLVPEEGAETKNKPDQASYCCFIALNMAARVLDASTVMQMAHKVSSGANLDDLIFNIEIFKPLTQSEPWEADVPDKPGYHNVYALLGCLMATAYVNQSFAMETFYLDRAISNLDIAVLKMPRTPFKEFHHYLQTVRKDVQRLQAFFQRIEMEDDPSIDTVICAVCLDIMPVIGFHDTNYPYHNMDFADATASMYPLFNMSWQNIQEMNYSNRSIGQRWFEESDDLLADYLWGRDGALRMELIARYAYMEEKFYATYELYCLPGIDPPWKVIGAGTHVQHDVTSPETWDMIRGWIRDCVNEHDDCKVESEDRPFPSRLVSFGDKDIEPHLFIPSPDDRGRYIALSHCWGDAMPLKTTKASFTEFCHSIDFTRFPKTFQEAIIVCRRLKIEYLWIDSLCIIQDDEHDWAVESPKMCDVYQNAYLTIAAAGAHDSSEGLFHPRPFSLRKSFPTVSKNDEKVEEVEVFARPWDSQCHWQDSIGDGPWCREPNPLEKRAWTLQEHVLSRRILRFTAHELVWHCRTARLCECRPGSQAHKESLRLINLEALISGKDPIHAPRILEPFIVWLDIIGPFTSRAITRETDRLPAISGVAAALAPFIKTQYISGIWKDELETSICWHVGKGPTSRHEAYYAPTWSWASVIGPMLIHDLYHLCPLPQTKVVDVHHMLATPNPYGSVSSATLTVSGILFDVSVSKLDPSPDDGTPFRMHPLNNSLLETDMNLSMECVAFPDILTASEDAPELVIGDTIRFLFLGCKMYSQGIRRVKCDEKKPACHRCTSTGRKCDGYALMQKINPRDVAQGRMLLPRVATVNSQSLLPLEERRALGYFHSVISPRLSSARDGYFWTHLVMQLSESEAVVKHTILSISSLFESSEGKSVAPYTERFALQHYTQAIQRLKTIHSEPLVLLVCILFICVEYLLANNKIALQHCQHGLAIMEKCSNPWARRYLMPVFRRMTAVPMLFGPEDIESESMPALTYMIPTKFYCMEDAQYMMDDIFNRVVRLCHMRHRGVIFDMTEEYNTVGTHLQTWQTLFEKLQVDTISLLYQAQERSLFMRLKLSYLELSADFRYEEHMGTFRQVLQLASWQSERSTKQSSFELAYTPMLFFTIMKCPDLVSLFDMKFFTLTFLAMISGAVALPVAAPDSGHISYEGLKAPPKAANQADNGYTRGCNPYFQCRGGK</sequence>
<accession>A0A8H5RIN6</accession>
<name>A0A8H5RIN6_9HYPO</name>
<dbReference type="Proteomes" id="UP000530670">
    <property type="component" value="Unassembled WGS sequence"/>
</dbReference>
<feature type="domain" description="Zn(2)-C6 fungal-type" evidence="2">
    <location>
        <begin position="944"/>
        <end position="968"/>
    </location>
</feature>
<dbReference type="PANTHER" id="PTHR33112">
    <property type="entry name" value="DOMAIN PROTEIN, PUTATIVE-RELATED"/>
    <property type="match status" value="1"/>
</dbReference>
<evidence type="ECO:0000259" key="3">
    <source>
        <dbReference type="Pfam" id="PF06985"/>
    </source>
</evidence>
<reference evidence="4 5" key="1">
    <citation type="submission" date="2020-05" db="EMBL/GenBank/DDBJ databases">
        <title>Identification and distribution of gene clusters putatively required for synthesis of sphingolipid metabolism inhibitors in phylogenetically diverse species of the filamentous fungus Fusarium.</title>
        <authorList>
            <person name="Kim H.-S."/>
            <person name="Busman M."/>
            <person name="Brown D.W."/>
            <person name="Divon H."/>
            <person name="Uhlig S."/>
            <person name="Proctor R.H."/>
        </authorList>
    </citation>
    <scope>NUCLEOTIDE SEQUENCE [LARGE SCALE GENOMIC DNA]</scope>
    <source>
        <strain evidence="4 5">NRRL 66243</strain>
    </source>
</reference>